<name>A0A6C0NY67_9BACL</name>
<reference evidence="2 3" key="1">
    <citation type="submission" date="2020-02" db="EMBL/GenBank/DDBJ databases">
        <title>Paenibacillus sp. nov., isolated from rhizosphere soil of tomato.</title>
        <authorList>
            <person name="Weon H.-Y."/>
            <person name="Lee S.A."/>
        </authorList>
    </citation>
    <scope>NUCLEOTIDE SEQUENCE [LARGE SCALE GENOMIC DNA]</scope>
    <source>
        <strain evidence="2 3">14171R-81</strain>
    </source>
</reference>
<dbReference type="PANTHER" id="PTHR46333:SF2">
    <property type="entry name" value="CYTOKINESIS PROTEIN 3"/>
    <property type="match status" value="1"/>
</dbReference>
<dbReference type="GO" id="GO:0005737">
    <property type="term" value="C:cytoplasm"/>
    <property type="evidence" value="ECO:0007669"/>
    <property type="project" value="TreeGrafter"/>
</dbReference>
<dbReference type="Gene3D" id="3.10.620.30">
    <property type="match status" value="1"/>
</dbReference>
<organism evidence="2 3">
    <name type="scientific">Paenibacillus rhizovicinus</name>
    <dbReference type="NCBI Taxonomy" id="2704463"/>
    <lineage>
        <taxon>Bacteria</taxon>
        <taxon>Bacillati</taxon>
        <taxon>Bacillota</taxon>
        <taxon>Bacilli</taxon>
        <taxon>Bacillales</taxon>
        <taxon>Paenibacillaceae</taxon>
        <taxon>Paenibacillus</taxon>
    </lineage>
</organism>
<gene>
    <name evidence="2" type="ORF">GZH47_08485</name>
</gene>
<dbReference type="KEGG" id="prz:GZH47_08485"/>
<proteinExistence type="predicted"/>
<dbReference type="SMART" id="SM00460">
    <property type="entry name" value="TGc"/>
    <property type="match status" value="1"/>
</dbReference>
<accession>A0A6C0NY67</accession>
<dbReference type="Pfam" id="PF01841">
    <property type="entry name" value="Transglut_core"/>
    <property type="match status" value="1"/>
</dbReference>
<evidence type="ECO:0000313" key="3">
    <source>
        <dbReference type="Proteomes" id="UP000479114"/>
    </source>
</evidence>
<keyword evidence="3" id="KW-1185">Reference proteome</keyword>
<dbReference type="AlphaFoldDB" id="A0A6C0NY67"/>
<feature type="domain" description="Transglutaminase-like" evidence="1">
    <location>
        <begin position="164"/>
        <end position="220"/>
    </location>
</feature>
<protein>
    <recommendedName>
        <fullName evidence="1">Transglutaminase-like domain-containing protein</fullName>
    </recommendedName>
</protein>
<dbReference type="EMBL" id="CP048286">
    <property type="protein sequence ID" value="QHW30886.1"/>
    <property type="molecule type" value="Genomic_DNA"/>
</dbReference>
<dbReference type="SUPFAM" id="SSF54001">
    <property type="entry name" value="Cysteine proteinases"/>
    <property type="match status" value="1"/>
</dbReference>
<dbReference type="RefSeq" id="WP_162639695.1">
    <property type="nucleotide sequence ID" value="NZ_CP048286.1"/>
</dbReference>
<dbReference type="InterPro" id="IPR002931">
    <property type="entry name" value="Transglutaminase-like"/>
</dbReference>
<dbReference type="Proteomes" id="UP000479114">
    <property type="component" value="Chromosome"/>
</dbReference>
<sequence length="257" mass="28939">MLRWLIRLGIAAILITGLGSQFYGIGMASSEQTLDQLRASIFTQLEERKTDISFDYVGDRQELSAQIGSLLREVFAEDDYAAYNVDAYLYTIRTWNGAAKINLSVTYRESAEEMAVVDGKIRELLPGILKDAVGEQQQARAIHDWIVTHVAYDTNLEHYTAYDALTSGTAVCQGYSLLAFRMLELAGFETRIVEGSVDSGSHVWNLVKVNGRWYHMDATWDDPVPDRAGQTSYAYFLKTDAQMKQDHRWTKPYPAAG</sequence>
<evidence type="ECO:0000259" key="1">
    <source>
        <dbReference type="SMART" id="SM00460"/>
    </source>
</evidence>
<evidence type="ECO:0000313" key="2">
    <source>
        <dbReference type="EMBL" id="QHW30886.1"/>
    </source>
</evidence>
<dbReference type="PANTHER" id="PTHR46333">
    <property type="entry name" value="CYTOKINESIS PROTEIN 3"/>
    <property type="match status" value="1"/>
</dbReference>
<dbReference type="InterPro" id="IPR052557">
    <property type="entry name" value="CAP/Cytokinesis_protein"/>
</dbReference>
<dbReference type="InterPro" id="IPR038765">
    <property type="entry name" value="Papain-like_cys_pep_sf"/>
</dbReference>